<feature type="domain" description="HTH tetR-type" evidence="3">
    <location>
        <begin position="2"/>
        <end position="62"/>
    </location>
</feature>
<evidence type="ECO:0000313" key="5">
    <source>
        <dbReference type="Proteomes" id="UP000479756"/>
    </source>
</evidence>
<dbReference type="RefSeq" id="WP_163472816.1">
    <property type="nucleotide sequence ID" value="NZ_JAAGWZ010000002.1"/>
</dbReference>
<dbReference type="GO" id="GO:0003677">
    <property type="term" value="F:DNA binding"/>
    <property type="evidence" value="ECO:0007669"/>
    <property type="project" value="UniProtKB-UniRule"/>
</dbReference>
<evidence type="ECO:0000259" key="3">
    <source>
        <dbReference type="PROSITE" id="PS50977"/>
    </source>
</evidence>
<accession>A0A7C9PN39</accession>
<evidence type="ECO:0000313" key="4">
    <source>
        <dbReference type="EMBL" id="NEM91129.1"/>
    </source>
</evidence>
<dbReference type="AlphaFoldDB" id="A0A7C9PN39"/>
<dbReference type="SUPFAM" id="SSF46689">
    <property type="entry name" value="Homeodomain-like"/>
    <property type="match status" value="1"/>
</dbReference>
<dbReference type="Proteomes" id="UP000479756">
    <property type="component" value="Unassembled WGS sequence"/>
</dbReference>
<protein>
    <submittedName>
        <fullName evidence="4">TetR family transcriptional regulator</fullName>
    </submittedName>
</protein>
<dbReference type="InterPro" id="IPR041583">
    <property type="entry name" value="TetR_C_31"/>
</dbReference>
<sequence>MTARRERALQAAVDEVAEHGIRALTHARVDARAGLPRGSTSNWFRTRAALLAGLIEHIADAERSDAPAPSPAGPLTELELVDLVCALIDAESGPHASRTRVRLALSLEAAHDSELLAPFLRQRGQMVEWMSSLLTRAGAPHPDEAARALLACGNGILFHRLTVDPAGEIRPTVARCVRACLS</sequence>
<evidence type="ECO:0000256" key="1">
    <source>
        <dbReference type="ARBA" id="ARBA00023125"/>
    </source>
</evidence>
<name>A0A7C9PN39_9MICO</name>
<proteinExistence type="predicted"/>
<keyword evidence="1 2" id="KW-0238">DNA-binding</keyword>
<dbReference type="EMBL" id="JAAGWZ010000002">
    <property type="protein sequence ID" value="NEM91129.1"/>
    <property type="molecule type" value="Genomic_DNA"/>
</dbReference>
<comment type="caution">
    <text evidence="4">The sequence shown here is derived from an EMBL/GenBank/DDBJ whole genome shotgun (WGS) entry which is preliminary data.</text>
</comment>
<gene>
    <name evidence="4" type="ORF">G3T37_07140</name>
</gene>
<organism evidence="4 5">
    <name type="scientific">Galbitalea soli</name>
    <dbReference type="NCBI Taxonomy" id="1268042"/>
    <lineage>
        <taxon>Bacteria</taxon>
        <taxon>Bacillati</taxon>
        <taxon>Actinomycetota</taxon>
        <taxon>Actinomycetes</taxon>
        <taxon>Micrococcales</taxon>
        <taxon>Microbacteriaceae</taxon>
        <taxon>Galbitalea</taxon>
    </lineage>
</organism>
<dbReference type="Gene3D" id="1.10.357.10">
    <property type="entry name" value="Tetracycline Repressor, domain 2"/>
    <property type="match status" value="1"/>
</dbReference>
<evidence type="ECO:0000256" key="2">
    <source>
        <dbReference type="PROSITE-ProRule" id="PRU00335"/>
    </source>
</evidence>
<reference evidence="4 5" key="1">
    <citation type="journal article" date="2014" name="Int. J. Syst. Evol. Microbiol.">
        <title>Description of Galbitalea soli gen. nov., sp. nov., and Frondihabitans sucicola sp. nov.</title>
        <authorList>
            <person name="Kim S.J."/>
            <person name="Lim J.M."/>
            <person name="Ahn J.H."/>
            <person name="Weon H.Y."/>
            <person name="Hamada M."/>
            <person name="Suzuki K."/>
            <person name="Ahn T.Y."/>
            <person name="Kwon S.W."/>
        </authorList>
    </citation>
    <scope>NUCLEOTIDE SEQUENCE [LARGE SCALE GENOMIC DNA]</scope>
    <source>
        <strain evidence="4 5">NBRC 108727</strain>
    </source>
</reference>
<feature type="DNA-binding region" description="H-T-H motif" evidence="2">
    <location>
        <begin position="25"/>
        <end position="44"/>
    </location>
</feature>
<dbReference type="InterPro" id="IPR001647">
    <property type="entry name" value="HTH_TetR"/>
</dbReference>
<dbReference type="InterPro" id="IPR009057">
    <property type="entry name" value="Homeodomain-like_sf"/>
</dbReference>
<keyword evidence="5" id="KW-1185">Reference proteome</keyword>
<dbReference type="Pfam" id="PF17940">
    <property type="entry name" value="TetR_C_31"/>
    <property type="match status" value="1"/>
</dbReference>
<dbReference type="PROSITE" id="PS50977">
    <property type="entry name" value="HTH_TETR_2"/>
    <property type="match status" value="1"/>
</dbReference>